<keyword evidence="1" id="KW-1133">Transmembrane helix</keyword>
<dbReference type="Proteomes" id="UP000615446">
    <property type="component" value="Unassembled WGS sequence"/>
</dbReference>
<accession>A0A8H3R5G6</accession>
<gene>
    <name evidence="2" type="ORF">RCL2_002995700</name>
</gene>
<evidence type="ECO:0000256" key="1">
    <source>
        <dbReference type="SAM" id="Phobius"/>
    </source>
</evidence>
<proteinExistence type="predicted"/>
<keyword evidence="1" id="KW-0472">Membrane</keyword>
<comment type="caution">
    <text evidence="2">The sequence shown here is derived from an EMBL/GenBank/DDBJ whole genome shotgun (WGS) entry which is preliminary data.</text>
</comment>
<reference evidence="2" key="1">
    <citation type="submission" date="2019-10" db="EMBL/GenBank/DDBJ databases">
        <title>Conservation and host-specific expression of non-tandemly repeated heterogenous ribosome RNA gene in arbuscular mycorrhizal fungi.</title>
        <authorList>
            <person name="Maeda T."/>
            <person name="Kobayashi Y."/>
            <person name="Nakagawa T."/>
            <person name="Ezawa T."/>
            <person name="Yamaguchi K."/>
            <person name="Bino T."/>
            <person name="Nishimoto Y."/>
            <person name="Shigenobu S."/>
            <person name="Kawaguchi M."/>
        </authorList>
    </citation>
    <scope>NUCLEOTIDE SEQUENCE</scope>
    <source>
        <strain evidence="2">HR1</strain>
    </source>
</reference>
<dbReference type="EMBL" id="BLAL01000324">
    <property type="protein sequence ID" value="GET03628.1"/>
    <property type="molecule type" value="Genomic_DNA"/>
</dbReference>
<evidence type="ECO:0000313" key="3">
    <source>
        <dbReference type="Proteomes" id="UP000615446"/>
    </source>
</evidence>
<organism evidence="2 3">
    <name type="scientific">Rhizophagus clarus</name>
    <dbReference type="NCBI Taxonomy" id="94130"/>
    <lineage>
        <taxon>Eukaryota</taxon>
        <taxon>Fungi</taxon>
        <taxon>Fungi incertae sedis</taxon>
        <taxon>Mucoromycota</taxon>
        <taxon>Glomeromycotina</taxon>
        <taxon>Glomeromycetes</taxon>
        <taxon>Glomerales</taxon>
        <taxon>Glomeraceae</taxon>
        <taxon>Rhizophagus</taxon>
    </lineage>
</organism>
<sequence>MPDPNVSIWYSALIQEFVNYFFIFILTKPFIVRWIESENINYNALKLLIWKYDLLKVTDLEDLWKSVVEVVKYLRAHQYLFSF</sequence>
<feature type="transmembrane region" description="Helical" evidence="1">
    <location>
        <begin position="6"/>
        <end position="26"/>
    </location>
</feature>
<evidence type="ECO:0000313" key="2">
    <source>
        <dbReference type="EMBL" id="GET03628.1"/>
    </source>
</evidence>
<keyword evidence="1" id="KW-0812">Transmembrane</keyword>
<name>A0A8H3R5G6_9GLOM</name>
<protein>
    <submittedName>
        <fullName evidence="2">Uncharacterized protein</fullName>
    </submittedName>
</protein>
<dbReference type="AlphaFoldDB" id="A0A8H3R5G6"/>